<keyword evidence="3" id="KW-1185">Reference proteome</keyword>
<comment type="caution">
    <text evidence="2">The sequence shown here is derived from an EMBL/GenBank/DDBJ whole genome shotgun (WGS) entry which is preliminary data.</text>
</comment>
<proteinExistence type="predicted"/>
<dbReference type="Proteomes" id="UP001189429">
    <property type="component" value="Unassembled WGS sequence"/>
</dbReference>
<sequence length="369" mass="38665">AAGSSSACSSILEAKVSVLHCSPIQHYLHFCQGPPPQLMWRSLAPAAAWLALGAGRAEALAPAVGDESTWPHLPSLRVRPAAAPGAPAAVRLDALAEAGRGAPAEGAERAGVEHEGHLCAGLEGVDRKQLAGVTLAGDAATSSARACAAAAEQDGLCGPELYFGTAQDGRRHCGCVLRGRSCLKERAPEGANFDVFLVNTVLHSGPAPYAYGAEGPAEAEPGASPQPVHREKVTSAHSHAVLRELMAAPAKEELARMETFESMFDPSAPATARAPAPPPQVLDLPPQSQPPLDELVGAPGAGFCAGSPAMYDGPTTGWEDCRTKCANHRCGFWSYWHDSLQHRCKLTTGCRRRERDSRHSVSAYRGTQA</sequence>
<name>A0ABN9X6U7_9DINO</name>
<feature type="region of interest" description="Disordered" evidence="1">
    <location>
        <begin position="212"/>
        <end position="231"/>
    </location>
</feature>
<evidence type="ECO:0000256" key="1">
    <source>
        <dbReference type="SAM" id="MobiDB-lite"/>
    </source>
</evidence>
<reference evidence="2" key="1">
    <citation type="submission" date="2023-10" db="EMBL/GenBank/DDBJ databases">
        <authorList>
            <person name="Chen Y."/>
            <person name="Shah S."/>
            <person name="Dougan E. K."/>
            <person name="Thang M."/>
            <person name="Chan C."/>
        </authorList>
    </citation>
    <scope>NUCLEOTIDE SEQUENCE [LARGE SCALE GENOMIC DNA]</scope>
</reference>
<organism evidence="2 3">
    <name type="scientific">Prorocentrum cordatum</name>
    <dbReference type="NCBI Taxonomy" id="2364126"/>
    <lineage>
        <taxon>Eukaryota</taxon>
        <taxon>Sar</taxon>
        <taxon>Alveolata</taxon>
        <taxon>Dinophyceae</taxon>
        <taxon>Prorocentrales</taxon>
        <taxon>Prorocentraceae</taxon>
        <taxon>Prorocentrum</taxon>
    </lineage>
</organism>
<feature type="compositionally biased region" description="Low complexity" evidence="1">
    <location>
        <begin position="212"/>
        <end position="223"/>
    </location>
</feature>
<feature type="non-terminal residue" evidence="2">
    <location>
        <position position="369"/>
    </location>
</feature>
<gene>
    <name evidence="2" type="ORF">PCOR1329_LOCUS72842</name>
</gene>
<evidence type="ECO:0000313" key="3">
    <source>
        <dbReference type="Proteomes" id="UP001189429"/>
    </source>
</evidence>
<dbReference type="EMBL" id="CAUYUJ010019765">
    <property type="protein sequence ID" value="CAK0893556.1"/>
    <property type="molecule type" value="Genomic_DNA"/>
</dbReference>
<protein>
    <recommendedName>
        <fullName evidence="4">Apple domain-containing protein</fullName>
    </recommendedName>
</protein>
<evidence type="ECO:0000313" key="2">
    <source>
        <dbReference type="EMBL" id="CAK0893556.1"/>
    </source>
</evidence>
<feature type="non-terminal residue" evidence="2">
    <location>
        <position position="1"/>
    </location>
</feature>
<accession>A0ABN9X6U7</accession>
<evidence type="ECO:0008006" key="4">
    <source>
        <dbReference type="Google" id="ProtNLM"/>
    </source>
</evidence>